<proteinExistence type="evidence at transcript level"/>
<accession>A0A1B0T6P1</accession>
<protein>
    <submittedName>
        <fullName evidence="2">Holocyclotoxin 12</fullName>
    </submittedName>
</protein>
<evidence type="ECO:0000313" key="2">
    <source>
        <dbReference type="EMBL" id="ALF06374.1"/>
    </source>
</evidence>
<reference evidence="2" key="1">
    <citation type="journal article" date="2016" name="Sci. Rep.">
        <title>Tick holocyclotoxins trigger host paralysis by presynaptic inhibition.</title>
        <authorList>
            <person name="Chand K.K."/>
            <person name="Lee K.M."/>
            <person name="Lavidis N.A."/>
            <person name="Rodriguez-Valle M."/>
            <person name="Ijaz H."/>
            <person name="Koehbach J."/>
            <person name="Clark R.J."/>
            <person name="Lew-Tabor A."/>
            <person name="Noakes P.G."/>
        </authorList>
    </citation>
    <scope>NUCLEOTIDE SEQUENCE</scope>
</reference>
<dbReference type="EMBL" id="KP963967">
    <property type="protein sequence ID" value="ALF06374.1"/>
    <property type="molecule type" value="mRNA"/>
</dbReference>
<feature type="signal peptide" evidence="1">
    <location>
        <begin position="1"/>
        <end position="23"/>
    </location>
</feature>
<name>A0A1B0T6P1_IXOHO</name>
<evidence type="ECO:0000256" key="1">
    <source>
        <dbReference type="SAM" id="SignalP"/>
    </source>
</evidence>
<organism evidence="2">
    <name type="scientific">Ixodes holocyclus</name>
    <name type="common">Australian paralysis tick</name>
    <dbReference type="NCBI Taxonomy" id="65647"/>
    <lineage>
        <taxon>Eukaryota</taxon>
        <taxon>Metazoa</taxon>
        <taxon>Ecdysozoa</taxon>
        <taxon>Arthropoda</taxon>
        <taxon>Chelicerata</taxon>
        <taxon>Arachnida</taxon>
        <taxon>Acari</taxon>
        <taxon>Parasitiformes</taxon>
        <taxon>Ixodida</taxon>
        <taxon>Ixodoidea</taxon>
        <taxon>Ixodidae</taxon>
        <taxon>Ixodinae</taxon>
        <taxon>Ixodes</taxon>
    </lineage>
</organism>
<dbReference type="AlphaFoldDB" id="A0A1B0T6P1"/>
<sequence length="73" mass="7689">MAKFTAALFFALIILAIVQEGSAGCSNPGKKNCNADCYTHCDCSGGEPHDFGAGPKLCTSCTYQPFKSVGYCK</sequence>
<reference evidence="2" key="2">
    <citation type="submission" date="2016-08" db="EMBL/GenBank/DDBJ databases">
        <title>Tick neurotoxins.</title>
        <authorList>
            <person name="Tabor A."/>
            <person name="Rodriguez Valle M."/>
        </authorList>
    </citation>
    <scope>NUCLEOTIDE SEQUENCE</scope>
</reference>
<keyword evidence="1" id="KW-0732">Signal</keyword>
<feature type="chain" id="PRO_5008517187" evidence="1">
    <location>
        <begin position="24"/>
        <end position="73"/>
    </location>
</feature>
<reference evidence="2" key="3">
    <citation type="journal article" date="2018" name="Int. J. Parasitol.">
        <title>Transcriptome and toxin family analysis of the paralysis tick, Ixodes holocyclus.</title>
        <authorList>
            <person name="Rodriguez-Valle M."/>
            <person name="Moolhuijzen P."/>
            <person name="Barrero R.A."/>
            <person name="Ong C.T."/>
            <person name="Busch G."/>
            <person name="Karbanowicz T."/>
            <person name="Booth M."/>
            <person name="Clark R."/>
            <person name="Koehbach J."/>
            <person name="Ijaz H."/>
            <person name="Broady K."/>
            <person name="Agnew K."/>
            <person name="Knowles A.G."/>
            <person name="Bellgard M.I."/>
            <person name="Tabor A.E."/>
        </authorList>
    </citation>
    <scope>NUCLEOTIDE SEQUENCE</scope>
</reference>
<gene>
    <name evidence="2" type="primary">HT12</name>
</gene>